<feature type="compositionally biased region" description="Polar residues" evidence="2">
    <location>
        <begin position="32"/>
        <end position="44"/>
    </location>
</feature>
<evidence type="ECO:0000313" key="4">
    <source>
        <dbReference type="EMBL" id="JAT39881.1"/>
    </source>
</evidence>
<dbReference type="Pfam" id="PF06747">
    <property type="entry name" value="CHCH"/>
    <property type="match status" value="1"/>
</dbReference>
<evidence type="ECO:0000256" key="1">
    <source>
        <dbReference type="ARBA" id="ARBA00023157"/>
    </source>
</evidence>
<sequence length="141" mass="15024">MPRRKRPPENRIKERIVPHPVNGSAAPAQMKTAPTQQNMTPAQQQPSFFRRMAAIAGGVAVGSVIGDSVTGMFGGGESEGDAVATVAPTSPQEPTRPQEPTGPCAWEIKQFLQCAEGQSDLTKCKGFNDTLRQCVSNKMGS</sequence>
<protein>
    <recommendedName>
        <fullName evidence="3">CHCH domain-containing protein</fullName>
    </recommendedName>
</protein>
<feature type="region of interest" description="Disordered" evidence="2">
    <location>
        <begin position="1"/>
        <end position="44"/>
    </location>
</feature>
<feature type="region of interest" description="Disordered" evidence="2">
    <location>
        <begin position="72"/>
        <end position="103"/>
    </location>
</feature>
<feature type="domain" description="CHCH" evidence="3">
    <location>
        <begin position="104"/>
        <end position="136"/>
    </location>
</feature>
<reference evidence="4" key="1">
    <citation type="submission" date="2015-11" db="EMBL/GenBank/DDBJ databases">
        <title>De novo transcriptome assembly of four potential Pierce s Disease insect vectors from Arizona vineyards.</title>
        <authorList>
            <person name="Tassone E.E."/>
        </authorList>
    </citation>
    <scope>NUCLEOTIDE SEQUENCE</scope>
</reference>
<dbReference type="InterPro" id="IPR055304">
    <property type="entry name" value="CHCHD2/10-like"/>
</dbReference>
<dbReference type="PANTHER" id="PTHR13523:SF2">
    <property type="entry name" value="COILED-COIL-HELIX-COILED-COIL-HELIX DOMAIN CONTAINING 2, ISOFORM A-RELATED"/>
    <property type="match status" value="1"/>
</dbReference>
<feature type="compositionally biased region" description="Basic and acidic residues" evidence="2">
    <location>
        <begin position="7"/>
        <end position="17"/>
    </location>
</feature>
<evidence type="ECO:0000259" key="3">
    <source>
        <dbReference type="Pfam" id="PF06747"/>
    </source>
</evidence>
<accession>A0A1B6MVF0</accession>
<dbReference type="GO" id="GO:0007005">
    <property type="term" value="P:mitochondrion organization"/>
    <property type="evidence" value="ECO:0007669"/>
    <property type="project" value="InterPro"/>
</dbReference>
<evidence type="ECO:0000256" key="2">
    <source>
        <dbReference type="SAM" id="MobiDB-lite"/>
    </source>
</evidence>
<dbReference type="EMBL" id="GEBQ01000096">
    <property type="protein sequence ID" value="JAT39881.1"/>
    <property type="molecule type" value="Transcribed_RNA"/>
</dbReference>
<dbReference type="PANTHER" id="PTHR13523">
    <property type="entry name" value="COILED-COIL-HELIX-COILED-COIL-HELIX DOMAIN CONTAINING 2/NUR77"/>
    <property type="match status" value="1"/>
</dbReference>
<proteinExistence type="predicted"/>
<organism evidence="4">
    <name type="scientific">Graphocephala atropunctata</name>
    <dbReference type="NCBI Taxonomy" id="36148"/>
    <lineage>
        <taxon>Eukaryota</taxon>
        <taxon>Metazoa</taxon>
        <taxon>Ecdysozoa</taxon>
        <taxon>Arthropoda</taxon>
        <taxon>Hexapoda</taxon>
        <taxon>Insecta</taxon>
        <taxon>Pterygota</taxon>
        <taxon>Neoptera</taxon>
        <taxon>Paraneoptera</taxon>
        <taxon>Hemiptera</taxon>
        <taxon>Auchenorrhyncha</taxon>
        <taxon>Membracoidea</taxon>
        <taxon>Cicadellidae</taxon>
        <taxon>Cicadellinae</taxon>
        <taxon>Cicadellini</taxon>
        <taxon>Graphocephala</taxon>
    </lineage>
</organism>
<dbReference type="InterPro" id="IPR010625">
    <property type="entry name" value="CHCH"/>
</dbReference>
<dbReference type="GO" id="GO:0005739">
    <property type="term" value="C:mitochondrion"/>
    <property type="evidence" value="ECO:0007669"/>
    <property type="project" value="TreeGrafter"/>
</dbReference>
<dbReference type="AlphaFoldDB" id="A0A1B6MVF0"/>
<name>A0A1B6MVF0_9HEMI</name>
<keyword evidence="1" id="KW-1015">Disulfide bond</keyword>
<gene>
    <name evidence="4" type="ORF">g.49934</name>
</gene>
<dbReference type="GO" id="GO:0005634">
    <property type="term" value="C:nucleus"/>
    <property type="evidence" value="ECO:0007669"/>
    <property type="project" value="TreeGrafter"/>
</dbReference>